<gene>
    <name evidence="1" type="ORF">WB403_10125</name>
</gene>
<accession>A0ABU8G8L1</accession>
<dbReference type="InterPro" id="IPR009959">
    <property type="entry name" value="Cyclase_SnoaL-like"/>
</dbReference>
<dbReference type="RefSeq" id="WP_336537191.1">
    <property type="nucleotide sequence ID" value="NZ_JBBAYL010000009.1"/>
</dbReference>
<dbReference type="Proteomes" id="UP001365781">
    <property type="component" value="Unassembled WGS sequence"/>
</dbReference>
<dbReference type="Gene3D" id="3.10.450.50">
    <property type="match status" value="1"/>
</dbReference>
<evidence type="ECO:0000313" key="1">
    <source>
        <dbReference type="EMBL" id="MEI5609523.1"/>
    </source>
</evidence>
<dbReference type="InterPro" id="IPR032710">
    <property type="entry name" value="NTF2-like_dom_sf"/>
</dbReference>
<dbReference type="PANTHER" id="PTHR38436">
    <property type="entry name" value="POLYKETIDE CYCLASE SNOAL-LIKE DOMAIN"/>
    <property type="match status" value="1"/>
</dbReference>
<comment type="caution">
    <text evidence="1">The sequence shown here is derived from an EMBL/GenBank/DDBJ whole genome shotgun (WGS) entry which is preliminary data.</text>
</comment>
<protein>
    <submittedName>
        <fullName evidence="1">Ester cyclase</fullName>
    </submittedName>
</protein>
<keyword evidence="2" id="KW-1185">Reference proteome</keyword>
<dbReference type="PANTHER" id="PTHR38436:SF1">
    <property type="entry name" value="ESTER CYCLASE"/>
    <property type="match status" value="1"/>
</dbReference>
<organism evidence="1 2">
    <name type="scientific">Streptomyces brasiliscabiei</name>
    <dbReference type="NCBI Taxonomy" id="2736302"/>
    <lineage>
        <taxon>Bacteria</taxon>
        <taxon>Bacillati</taxon>
        <taxon>Actinomycetota</taxon>
        <taxon>Actinomycetes</taxon>
        <taxon>Kitasatosporales</taxon>
        <taxon>Streptomycetaceae</taxon>
        <taxon>Streptomyces</taxon>
    </lineage>
</organism>
<proteinExistence type="predicted"/>
<dbReference type="EMBL" id="JBBAYM010000005">
    <property type="protein sequence ID" value="MEI5609523.1"/>
    <property type="molecule type" value="Genomic_DNA"/>
</dbReference>
<reference evidence="1 2" key="1">
    <citation type="submission" date="2024-03" db="EMBL/GenBank/DDBJ databases">
        <title>First Report of Pectobacterium brasiliscabiei causing potato scab in china.</title>
        <authorList>
            <person name="Handique U."/>
        </authorList>
    </citation>
    <scope>NUCLEOTIDE SEQUENCE [LARGE SCALE GENOMIC DNA]</scope>
    <source>
        <strain evidence="1 2">ZRIMU1503</strain>
    </source>
</reference>
<name>A0ABU8G8L1_9ACTN</name>
<dbReference type="SUPFAM" id="SSF54427">
    <property type="entry name" value="NTF2-like"/>
    <property type="match status" value="1"/>
</dbReference>
<dbReference type="Pfam" id="PF07366">
    <property type="entry name" value="SnoaL"/>
    <property type="match status" value="1"/>
</dbReference>
<sequence>MPHSDPLTDARRALIEKTWAAAWGHGDVDALDALLGPDYLRHGGDPHPQDLTAFKAAIVSTRAAFPDLVTAIDDLVVEGDRAAIRWHSSGTQTNSFLGVPPTRRRVDVSGATFARFEGDRIVEEHVTWDPRALLSALGVIRVGQD</sequence>
<evidence type="ECO:0000313" key="2">
    <source>
        <dbReference type="Proteomes" id="UP001365781"/>
    </source>
</evidence>